<dbReference type="EMBL" id="LT551959">
    <property type="protein sequence ID" value="SAL97815.1"/>
    <property type="molecule type" value="Genomic_DNA"/>
</dbReference>
<evidence type="ECO:0000313" key="2">
    <source>
        <dbReference type="Proteomes" id="UP000078561"/>
    </source>
</evidence>
<dbReference type="OrthoDB" id="2282690at2759"/>
<gene>
    <name evidence="1" type="primary">ABSGL_03331.1 scaffold 4426</name>
</gene>
<proteinExistence type="predicted"/>
<name>A0A168M1J0_ABSGL</name>
<dbReference type="Proteomes" id="UP000078561">
    <property type="component" value="Unassembled WGS sequence"/>
</dbReference>
<sequence>MPFIPASSSCQSRADDQFIDDPGHLRDCNVCDSNGLPHYGYDCYQHGKKKLSVANCFWRPGILFFVLTCGDQSIRLLNDSMNSQHFFDLCRKDLGTFTPLPATIIICDLQVQMDCITGFAAFCRDMIASTIYIFAVHYYVEHLVQELKRQHQDTVSMDYVRSRQSDTGTHHIDPVVIHPRTVNDGFMTETSIPG</sequence>
<keyword evidence="2" id="KW-1185">Reference proteome</keyword>
<evidence type="ECO:0000313" key="1">
    <source>
        <dbReference type="EMBL" id="SAL97815.1"/>
    </source>
</evidence>
<reference evidence="1" key="1">
    <citation type="submission" date="2016-04" db="EMBL/GenBank/DDBJ databases">
        <authorList>
            <person name="Evans L.H."/>
            <person name="Alamgir A."/>
            <person name="Owens N."/>
            <person name="Weber N.D."/>
            <person name="Virtaneva K."/>
            <person name="Barbian K."/>
            <person name="Babar A."/>
            <person name="Rosenke K."/>
        </authorList>
    </citation>
    <scope>NUCLEOTIDE SEQUENCE [LARGE SCALE GENOMIC DNA]</scope>
    <source>
        <strain evidence="1">CBS 101.48</strain>
    </source>
</reference>
<protein>
    <submittedName>
        <fullName evidence="1">Uncharacterized protein</fullName>
    </submittedName>
</protein>
<dbReference type="InParanoid" id="A0A168M1J0"/>
<dbReference type="AlphaFoldDB" id="A0A168M1J0"/>
<organism evidence="1">
    <name type="scientific">Absidia glauca</name>
    <name type="common">Pin mould</name>
    <dbReference type="NCBI Taxonomy" id="4829"/>
    <lineage>
        <taxon>Eukaryota</taxon>
        <taxon>Fungi</taxon>
        <taxon>Fungi incertae sedis</taxon>
        <taxon>Mucoromycota</taxon>
        <taxon>Mucoromycotina</taxon>
        <taxon>Mucoromycetes</taxon>
        <taxon>Mucorales</taxon>
        <taxon>Cunninghamellaceae</taxon>
        <taxon>Absidia</taxon>
    </lineage>
</organism>
<accession>A0A168M1J0</accession>